<evidence type="ECO:0000313" key="2">
    <source>
        <dbReference type="Proteomes" id="UP001341840"/>
    </source>
</evidence>
<organism evidence="1 2">
    <name type="scientific">Stylosanthes scabra</name>
    <dbReference type="NCBI Taxonomy" id="79078"/>
    <lineage>
        <taxon>Eukaryota</taxon>
        <taxon>Viridiplantae</taxon>
        <taxon>Streptophyta</taxon>
        <taxon>Embryophyta</taxon>
        <taxon>Tracheophyta</taxon>
        <taxon>Spermatophyta</taxon>
        <taxon>Magnoliopsida</taxon>
        <taxon>eudicotyledons</taxon>
        <taxon>Gunneridae</taxon>
        <taxon>Pentapetalae</taxon>
        <taxon>rosids</taxon>
        <taxon>fabids</taxon>
        <taxon>Fabales</taxon>
        <taxon>Fabaceae</taxon>
        <taxon>Papilionoideae</taxon>
        <taxon>50 kb inversion clade</taxon>
        <taxon>dalbergioids sensu lato</taxon>
        <taxon>Dalbergieae</taxon>
        <taxon>Pterocarpus clade</taxon>
        <taxon>Stylosanthes</taxon>
    </lineage>
</organism>
<sequence length="94" mass="10121">MQTNGLNKAMQMTLYLASPQNKPRENWFVAGGSRPAAAAGSSAPAFESPVTAGGLPPLFALRPLIASARRFCFSSSLLRLCSPLGLVWLYQKEH</sequence>
<reference evidence="1 2" key="1">
    <citation type="journal article" date="2023" name="Plants (Basel)">
        <title>Bridging the Gap: Combining Genomics and Transcriptomics Approaches to Understand Stylosanthes scabra, an Orphan Legume from the Brazilian Caatinga.</title>
        <authorList>
            <person name="Ferreira-Neto J.R.C."/>
            <person name="da Silva M.D."/>
            <person name="Binneck E."/>
            <person name="de Melo N.F."/>
            <person name="da Silva R.H."/>
            <person name="de Melo A.L.T.M."/>
            <person name="Pandolfi V."/>
            <person name="Bustamante F.O."/>
            <person name="Brasileiro-Vidal A.C."/>
            <person name="Benko-Iseppon A.M."/>
        </authorList>
    </citation>
    <scope>NUCLEOTIDE SEQUENCE [LARGE SCALE GENOMIC DNA]</scope>
    <source>
        <tissue evidence="1">Leaves</tissue>
    </source>
</reference>
<gene>
    <name evidence="1" type="ORF">PIB30_038583</name>
</gene>
<protein>
    <submittedName>
        <fullName evidence="1">Uncharacterized protein</fullName>
    </submittedName>
</protein>
<keyword evidence="2" id="KW-1185">Reference proteome</keyword>
<dbReference type="Proteomes" id="UP001341840">
    <property type="component" value="Unassembled WGS sequence"/>
</dbReference>
<evidence type="ECO:0000313" key="1">
    <source>
        <dbReference type="EMBL" id="MED6109967.1"/>
    </source>
</evidence>
<accession>A0ABU6QDI3</accession>
<dbReference type="EMBL" id="JASCZI010000200">
    <property type="protein sequence ID" value="MED6109967.1"/>
    <property type="molecule type" value="Genomic_DNA"/>
</dbReference>
<proteinExistence type="predicted"/>
<comment type="caution">
    <text evidence="1">The sequence shown here is derived from an EMBL/GenBank/DDBJ whole genome shotgun (WGS) entry which is preliminary data.</text>
</comment>
<name>A0ABU6QDI3_9FABA</name>